<protein>
    <submittedName>
        <fullName evidence="2">Variable surface protein</fullName>
    </submittedName>
</protein>
<keyword evidence="1" id="KW-1133">Transmembrane helix</keyword>
<dbReference type="OrthoDB" id="385316at2759"/>
<organism evidence="2 3">
    <name type="scientific">Plasmodium gonderi</name>
    <dbReference type="NCBI Taxonomy" id="77519"/>
    <lineage>
        <taxon>Eukaryota</taxon>
        <taxon>Sar</taxon>
        <taxon>Alveolata</taxon>
        <taxon>Apicomplexa</taxon>
        <taxon>Aconoidasida</taxon>
        <taxon>Haemosporida</taxon>
        <taxon>Plasmodiidae</taxon>
        <taxon>Plasmodium</taxon>
        <taxon>Plasmodium (Plasmodium)</taxon>
    </lineage>
</organism>
<evidence type="ECO:0000313" key="2">
    <source>
        <dbReference type="EMBL" id="GAW79054.1"/>
    </source>
</evidence>
<dbReference type="RefSeq" id="XP_028541643.1">
    <property type="nucleotide sequence ID" value="XM_028685842.1"/>
</dbReference>
<dbReference type="AlphaFoldDB" id="A0A1Y1JG42"/>
<keyword evidence="3" id="KW-1185">Reference proteome</keyword>
<evidence type="ECO:0000256" key="1">
    <source>
        <dbReference type="SAM" id="Phobius"/>
    </source>
</evidence>
<dbReference type="EMBL" id="BDQF01000002">
    <property type="protein sequence ID" value="GAW79054.1"/>
    <property type="molecule type" value="Genomic_DNA"/>
</dbReference>
<proteinExistence type="predicted"/>
<keyword evidence="1" id="KW-0812">Transmembrane</keyword>
<reference evidence="3" key="1">
    <citation type="submission" date="2017-04" db="EMBL/GenBank/DDBJ databases">
        <title>Plasmodium gonderi genome.</title>
        <authorList>
            <person name="Arisue N."/>
            <person name="Honma H."/>
            <person name="Kawai S."/>
            <person name="Tougan T."/>
            <person name="Tanabe K."/>
            <person name="Horii T."/>
        </authorList>
    </citation>
    <scope>NUCLEOTIDE SEQUENCE [LARGE SCALE GENOMIC DNA]</scope>
    <source>
        <strain evidence="3">ATCC 30045</strain>
    </source>
</reference>
<dbReference type="Proteomes" id="UP000195521">
    <property type="component" value="Unassembled WGS sequence"/>
</dbReference>
<name>A0A1Y1JG42_PLAGO</name>
<dbReference type="GeneID" id="39745754"/>
<gene>
    <name evidence="2" type="ORF">PGO_020230</name>
</gene>
<accession>A0A1Y1JG42</accession>
<keyword evidence="1" id="KW-0472">Membrane</keyword>
<comment type="caution">
    <text evidence="2">The sequence shown here is derived from an EMBL/GenBank/DDBJ whole genome shotgun (WGS) entry which is preliminary data.</text>
</comment>
<evidence type="ECO:0000313" key="3">
    <source>
        <dbReference type="Proteomes" id="UP000195521"/>
    </source>
</evidence>
<feature type="transmembrane region" description="Helical" evidence="1">
    <location>
        <begin position="198"/>
        <end position="220"/>
    </location>
</feature>
<sequence>MEQDEPIDTLKKKKHEVWTNFLKWFFDKKKSYYPYLNKFDTETFSESAKKLIYHSSMNNHNIGYFLRDNEILEKLLKLYYFGQNVGEIKTILQNSHNSNYKDTCKYVNECLHIFRELKRSYCPKGIPSDYSSNTVCNQLGEFANRYEYTLYEPLKRHNKMSSIDKHPDAAQVRCELTDSLFYTPFWSLYKTNSDEFTVFGNFVVSGFVMFAVYLILLILYKFTPIGMRFRPGGRRQARRIWRKIEMEQFRDSGSSLYSDDEQSVYSDNYESSSTFVYGNNRYDYFGYL</sequence>